<dbReference type="EMBL" id="CP015625">
    <property type="protein sequence ID" value="AQT47961.1"/>
    <property type="molecule type" value="Genomic_DNA"/>
</dbReference>
<dbReference type="OrthoDB" id="2664633at2"/>
<dbReference type="Pfam" id="PF05860">
    <property type="entry name" value="TPS"/>
    <property type="match status" value="1"/>
</dbReference>
<proteinExistence type="predicted"/>
<reference evidence="3 4" key="1">
    <citation type="submission" date="2016-11" db="EMBL/GenBank/DDBJ databases">
        <title>Comparative genomics of Bartonella apis.</title>
        <authorList>
            <person name="Engel P."/>
        </authorList>
    </citation>
    <scope>NUCLEOTIDE SEQUENCE [LARGE SCALE GENOMIC DNA]</scope>
    <source>
        <strain evidence="3 4">BBC0122</strain>
    </source>
</reference>
<dbReference type="Gene3D" id="2.160.20.10">
    <property type="entry name" value="Single-stranded right-handed beta-helix, Pectin lyase-like"/>
    <property type="match status" value="1"/>
</dbReference>
<organism evidence="3 4">
    <name type="scientific">Bartonella choladocola</name>
    <dbReference type="NCBI Taxonomy" id="2750995"/>
    <lineage>
        <taxon>Bacteria</taxon>
        <taxon>Pseudomonadati</taxon>
        <taxon>Pseudomonadota</taxon>
        <taxon>Alphaproteobacteria</taxon>
        <taxon>Hyphomicrobiales</taxon>
        <taxon>Bartonellaceae</taxon>
        <taxon>Bartonella</taxon>
    </lineage>
</organism>
<gene>
    <name evidence="3" type="ORF">BBC0122_018660</name>
</gene>
<dbReference type="Proteomes" id="UP000189632">
    <property type="component" value="Chromosome"/>
</dbReference>
<dbReference type="KEGG" id="bapi:BBC0122_018660"/>
<feature type="region of interest" description="Disordered" evidence="1">
    <location>
        <begin position="1629"/>
        <end position="1654"/>
    </location>
</feature>
<evidence type="ECO:0000313" key="3">
    <source>
        <dbReference type="EMBL" id="AQT47961.1"/>
    </source>
</evidence>
<accession>A0A1U9MJY6</accession>
<evidence type="ECO:0000313" key="4">
    <source>
        <dbReference type="Proteomes" id="UP000189632"/>
    </source>
</evidence>
<feature type="compositionally biased region" description="Polar residues" evidence="1">
    <location>
        <begin position="1427"/>
        <end position="1440"/>
    </location>
</feature>
<feature type="region of interest" description="Disordered" evidence="1">
    <location>
        <begin position="1427"/>
        <end position="1450"/>
    </location>
</feature>
<protein>
    <submittedName>
        <fullName evidence="3">Filamentous hemagglutinin</fullName>
    </submittedName>
</protein>
<dbReference type="InterPro" id="IPR011050">
    <property type="entry name" value="Pectin_lyase_fold/virulence"/>
</dbReference>
<dbReference type="InterPro" id="IPR025157">
    <property type="entry name" value="Hemagglutinin_rpt"/>
</dbReference>
<dbReference type="InterPro" id="IPR008638">
    <property type="entry name" value="FhaB/CdiA-like_TPS"/>
</dbReference>
<dbReference type="InterPro" id="IPR012334">
    <property type="entry name" value="Pectin_lyas_fold"/>
</dbReference>
<dbReference type="NCBIfam" id="TIGR01901">
    <property type="entry name" value="adhes_NPXG"/>
    <property type="match status" value="1"/>
</dbReference>
<evidence type="ECO:0000256" key="1">
    <source>
        <dbReference type="SAM" id="MobiDB-lite"/>
    </source>
</evidence>
<keyword evidence="4" id="KW-1185">Reference proteome</keyword>
<feature type="domain" description="Filamentous haemagglutinin FhaB/tRNA nuclease CdiA-like TPS" evidence="2">
    <location>
        <begin position="64"/>
        <end position="186"/>
    </location>
</feature>
<sequence length="2711" mass="283209">MTTNDMRSKMMSRTLHMLHKNTKIALAGVMSISLMMQPILVQAQGVTADPNAGANNTPTIGAAPNGVPLVDIATPNGAGLSHNKYHDFNVANPGLILNNHNGEVGTSQLGGVVPGNPNLRQSGSASVILNEVTSGNRTALEGPTEVFGRKADVIIANPNGITCNGCGFINTPRATLTTGIPQIGLDGSLAGFDVRGGDVTIGERGANLASGKGSVDIFDIVSRTVHLDGAVAGHDIGITAGAGKFDYASREMKELYDIAGKPEYAIDGSALGALQGDRIKLIATEKGVGVRMRNDMAANAGQLTLSADGKISINNASGRDGVKVASRSKTVTAKKITSKKNVEIKANEGITIETIGADGDLMVDSGAGLLSVEGDAIAGGKLGFKSGDTIKAGQVASGSDMDIQSTNGIDVLVAIADGQADLQTANGDINVKNGVKAGGGDLTITANKGSINSATLISFNNMTLQAGQDLNIVGNIISYGDFMVTSAKSVEYDRLFAHKNATINSYDTLFNASLVGQTATFKGNYVEGNSIIAGIDFDASQKSVDGSMHLHQDGKIIINVNDEVNAGALISSGDITIDAINDIYYDDLRAYGSADLTSTQGEISYTNSTIAAGDITFSAQNLDFKNDRAKVEASGTLTLNAKTIDVSNSTMVYGGITLNASNSLIVTNVGMMAVNANGGSGNIKITVPNFIADEKAEIVASNDLYIDATTITNAGQLAASHNFLLKAKGDLTNSASGLMYAGNNGYVLVNGNAVNSFGAIMAKNDLYFSNYNGDGKSLSLTNKAGLIQSGQDLLIQTKTLTNEANSVPTVYKTHGENHFGFNLPAKYDQLGAYGYGNTLFYDSKYGTYGAGRKKKKDGGLLHGDKNEYRVKLPLYSSKEEAFSSITLPNGDYYRADNWVFRDQKHSGRITRWDLNQNASMGYNVDTEYFTNAPTITGLIQAGNDMNLEVDTLNNSFSDIEAGNDITIVAGTINNLGISRNKYEYVTCNAAASNCMGYNADGTRNASKDIAKGQAGEVKVTALETLSSTIKAGGDLNIAATTLNNSAAEGAMTGSAKFEAVTSKGNPLSALDGMTAGGALFTPSIDLKAGNGLADQTLITPKPNSGGFGGTLPNQYFVYETRASFLDVGKFYGSAYYLTRIGYKPDRTILFMGDAYFENQLIDKQMRDLVGQGLGKGSFVPGNDAVTQMKNLLEAGADYSQNNNLKFGEPLSPEQVANLDQSIVIYVKQTLNGQEVFAPVVYIAAKDKENLTASGARLQGQDVNINVDNLTNSGLVASNANLVVKATDIVGRGGAFAADGNILLAATNSIQLNAGTTSLNGNAAILPTKAVDAGQRAVISADKNVDLNGVDVKAGESLGIYGENVNIGSQKSKTANGTDVLRGSNIEAAKDLQVKADQDINVSGSKIKAGENLAMSADKGNLVIQSEAAQSKHANSTSTTQHKSEITSGADMSLSADKNAVIAGSDVKSGGNMHIEAGESVAIIATQDKQDSRYGRLSTSTTINQASSVSAGESLGINAGKDILIGASDLKAEKNIGIQAGGDITVTAMADSYEEHSSAKKYKMNLESTTQVGSSITAGGNITAIAGQDGEAHDLNIIGSSIEAGGKVGLKASNDVNILAAEDTYHKDVKQKSGKGGILGKKKSSQSSTDAEFSVGSHISGDDGVTIISENNTTIAGSSLIAGTEDKKADINIKAGSNIIISSVTENVATSSSKSSKGFMSSSSKKNTSYDEFTVSSNLGASGDINLNAGDHIAIAGSNIHAVNDVNMEGSSVSIIGAQENHAASSSKSKSGWGVGSGDGFYSIYGKEGKKQNVEATINVGSEISAGHDVNITARDTDVNIVGSNVTAQNDINLDAARNINILPGKESHSQSETKTKSGIGVQVSHSETGASIGLGYNKTKDSKSGDASTNAKSGLRAGNDVNMKAGNDVNIQASDVSAMRDVNIHAENDVNLLAANDVTNYKEVHEKLFAGITLSVESGTLQGIQSINNAIDNFNKAGTDKNGLLNITAGVINGTNAYGKLNGAYQDSKYFIGKGGTYENEKAGFFDPLKDQYNKMNGASIFEKGNFISGSLTVGFNKLKTENSMSTSTPVVTTIEGGRSVNIEAEKGDITGVGVQIAAGTNQIWDVVDDDKAGDITLTAGKNINLISAQATQNTKGKTSSSGLSVGIDQTTMPTMSGHYSKGNSKGDSTTHVNSHILATGDVTLKSGNDTNLKGAVVSGDSVKAEIGGNLNIESLQDTAKTHSRSDTVSLTVGKNNVGGGWQYNKSKSDFASVGEQSGIKAGDGGFDITVKGNTDLKGAVISSTADPKNNTLDTGTLTTSDIENYAEASAETGGIVLPYGALSQGKYGIGKTIIGNLSNSAKADESNDSMTKSAISEGTIVIRDDNKQIDLTGQDASQTIAMLNRDTNNAHTPIEKIDVAKLEKQVAEEVALKQMIFNELIKYSDDAYDTMFNKDHPLMVLVRDKDGNIEIDETKPGQIPKMRPATPEEIENMKASPDGIIRLSANGIFNDIDGAAKYANQHAGQNDGPIYFQFFPKTDSFLAELMVASYQKVLENEFWGMTKSGEAIQGILEKYGKSGLDIYAHSRGAMTVYNAMATLNKQGNEGVLSGTDIHYFGPAANAQQTANLLNRLSDGAKDSMTLQLHKWDFVGRTIGGNPATMFTVPPGSNPIKEWINMFTGDYSIHSCYGSGQPGCGGDYGSSKTITIKAR</sequence>
<feature type="region of interest" description="Disordered" evidence="1">
    <location>
        <begin position="1891"/>
        <end position="1921"/>
    </location>
</feature>
<dbReference type="GO" id="GO:0003824">
    <property type="term" value="F:catalytic activity"/>
    <property type="evidence" value="ECO:0007669"/>
    <property type="project" value="UniProtKB-ARBA"/>
</dbReference>
<evidence type="ECO:0000259" key="2">
    <source>
        <dbReference type="SMART" id="SM00912"/>
    </source>
</evidence>
<dbReference type="Pfam" id="PF13332">
    <property type="entry name" value="Fil_haemagg_2"/>
    <property type="match status" value="5"/>
</dbReference>
<dbReference type="SUPFAM" id="SSF51126">
    <property type="entry name" value="Pectin lyase-like"/>
    <property type="match status" value="1"/>
</dbReference>
<dbReference type="SMART" id="SM00912">
    <property type="entry name" value="Haemagg_act"/>
    <property type="match status" value="1"/>
</dbReference>
<name>A0A1U9MJY6_9HYPH</name>